<feature type="domain" description="DUF4131" evidence="8">
    <location>
        <begin position="46"/>
        <end position="196"/>
    </location>
</feature>
<evidence type="ECO:0000256" key="6">
    <source>
        <dbReference type="SAM" id="Phobius"/>
    </source>
</evidence>
<dbReference type="Pfam" id="PF03772">
    <property type="entry name" value="Competence"/>
    <property type="match status" value="1"/>
</dbReference>
<evidence type="ECO:0000313" key="9">
    <source>
        <dbReference type="EMBL" id="PIT87282.1"/>
    </source>
</evidence>
<keyword evidence="4 6" id="KW-1133">Transmembrane helix</keyword>
<dbReference type="InterPro" id="IPR004477">
    <property type="entry name" value="ComEC_N"/>
</dbReference>
<proteinExistence type="predicted"/>
<evidence type="ECO:0000256" key="5">
    <source>
        <dbReference type="ARBA" id="ARBA00023136"/>
    </source>
</evidence>
<evidence type="ECO:0000259" key="8">
    <source>
        <dbReference type="Pfam" id="PF13567"/>
    </source>
</evidence>
<reference evidence="10" key="1">
    <citation type="submission" date="2017-09" db="EMBL/GenBank/DDBJ databases">
        <title>Depth-based differentiation of microbial function through sediment-hosted aquifers and enrichment of novel symbionts in the deep terrestrial subsurface.</title>
        <authorList>
            <person name="Probst A.J."/>
            <person name="Ladd B."/>
            <person name="Jarett J.K."/>
            <person name="Geller-Mcgrath D.E."/>
            <person name="Sieber C.M.K."/>
            <person name="Emerson J.B."/>
            <person name="Anantharaman K."/>
            <person name="Thomas B.C."/>
            <person name="Malmstrom R."/>
            <person name="Stieglmeier M."/>
            <person name="Klingl A."/>
            <person name="Woyke T."/>
            <person name="Ryan C.M."/>
            <person name="Banfield J.F."/>
        </authorList>
    </citation>
    <scope>NUCLEOTIDE SEQUENCE [LARGE SCALE GENOMIC DNA]</scope>
</reference>
<dbReference type="GO" id="GO:0005886">
    <property type="term" value="C:plasma membrane"/>
    <property type="evidence" value="ECO:0007669"/>
    <property type="project" value="UniProtKB-SubCell"/>
</dbReference>
<feature type="transmembrane region" description="Helical" evidence="6">
    <location>
        <begin position="339"/>
        <end position="360"/>
    </location>
</feature>
<evidence type="ECO:0000256" key="4">
    <source>
        <dbReference type="ARBA" id="ARBA00022989"/>
    </source>
</evidence>
<keyword evidence="3 6" id="KW-0812">Transmembrane</keyword>
<gene>
    <name evidence="9" type="ORF">COU31_03765</name>
</gene>
<feature type="domain" description="ComEC/Rec2-related protein" evidence="7">
    <location>
        <begin position="243"/>
        <end position="505"/>
    </location>
</feature>
<evidence type="ECO:0000256" key="3">
    <source>
        <dbReference type="ARBA" id="ARBA00022692"/>
    </source>
</evidence>
<dbReference type="InterPro" id="IPR052159">
    <property type="entry name" value="Competence_DNA_uptake"/>
</dbReference>
<protein>
    <submittedName>
        <fullName evidence="9">Uncharacterized protein</fullName>
    </submittedName>
</protein>
<accession>A0A2M6W3C1</accession>
<feature type="transmembrane region" description="Helical" evidence="6">
    <location>
        <begin position="366"/>
        <end position="385"/>
    </location>
</feature>
<feature type="transmembrane region" description="Helical" evidence="6">
    <location>
        <begin position="73"/>
        <end position="94"/>
    </location>
</feature>
<name>A0A2M6W3C1_9BACT</name>
<sequence>MKEGTLSAIYNSRSKTFLSLCLCFVGGITWASAFDIGRRGLLVIYGLLLASGLLVALAWIIKRKLIFIHGKLLASLPFLGLCLFFFSLGLWRYALSKPLLNRQHIAYFAGANKTFDAQVVAEADVRLGYVNYIVQPVEYYGRVLVKQPLYPRYSVGRYLSVKCWLQNQINTDSDFNYIKYLARQRVYATCSFAQINEITAGRLEKKQTAKIVFFHWIFGLKDKVAERINLLWSEPQSSFMAGLLYGSRAGLPAQLSEAFNRAGLTHIIAISGYNISLITIGLMSVMTTVGLHRRRAFWLCLAVVIVFVIFTGASASVVRAGLMGILVLIGQYLGRLSRIFNTMILVLVVMLAVNPMVLFWDVGFQLSFLATFGLVYISPFIVDWLGFVKINWLIQMLGATLSAIIATLPLIMFQFGRLSLVAPLSNLLVLWIIPFLMLIGFLALLISCFSLPAGLILSALAQIGLNYVIIIATYLAGFSWSAVDIKISLGLMIGLYILLFFAIVRKLK</sequence>
<organism evidence="9 10">
    <name type="scientific">Candidatus Magasanikbacteria bacterium CG10_big_fil_rev_8_21_14_0_10_40_10</name>
    <dbReference type="NCBI Taxonomy" id="1974648"/>
    <lineage>
        <taxon>Bacteria</taxon>
        <taxon>Candidatus Magasanikiibacteriota</taxon>
    </lineage>
</organism>
<evidence type="ECO:0000256" key="2">
    <source>
        <dbReference type="ARBA" id="ARBA00022475"/>
    </source>
</evidence>
<comment type="caution">
    <text evidence="9">The sequence shown here is derived from an EMBL/GenBank/DDBJ whole genome shotgun (WGS) entry which is preliminary data.</text>
</comment>
<dbReference type="Pfam" id="PF13567">
    <property type="entry name" value="DUF4131"/>
    <property type="match status" value="1"/>
</dbReference>
<dbReference type="PANTHER" id="PTHR30619:SF7">
    <property type="entry name" value="BETA-LACTAMASE DOMAIN PROTEIN"/>
    <property type="match status" value="1"/>
</dbReference>
<feature type="transmembrane region" description="Helical" evidence="6">
    <location>
        <begin position="427"/>
        <end position="446"/>
    </location>
</feature>
<evidence type="ECO:0000259" key="7">
    <source>
        <dbReference type="Pfam" id="PF03772"/>
    </source>
</evidence>
<evidence type="ECO:0000313" key="10">
    <source>
        <dbReference type="Proteomes" id="UP000231183"/>
    </source>
</evidence>
<feature type="transmembrane region" description="Helical" evidence="6">
    <location>
        <begin position="43"/>
        <end position="61"/>
    </location>
</feature>
<feature type="transmembrane region" description="Helical" evidence="6">
    <location>
        <begin position="296"/>
        <end position="318"/>
    </location>
</feature>
<keyword evidence="5 6" id="KW-0472">Membrane</keyword>
<dbReference type="AlphaFoldDB" id="A0A2M6W3C1"/>
<dbReference type="NCBIfam" id="TIGR00360">
    <property type="entry name" value="ComEC_N-term"/>
    <property type="match status" value="1"/>
</dbReference>
<comment type="subcellular location">
    <subcellularLocation>
        <location evidence="1">Cell membrane</location>
        <topology evidence="1">Multi-pass membrane protein</topology>
    </subcellularLocation>
</comment>
<dbReference type="PANTHER" id="PTHR30619">
    <property type="entry name" value="DNA INTERNALIZATION/COMPETENCE PROTEIN COMEC/REC2"/>
    <property type="match status" value="1"/>
</dbReference>
<dbReference type="Proteomes" id="UP000231183">
    <property type="component" value="Unassembled WGS sequence"/>
</dbReference>
<dbReference type="InterPro" id="IPR025405">
    <property type="entry name" value="DUF4131"/>
</dbReference>
<feature type="transmembrane region" description="Helical" evidence="6">
    <location>
        <begin position="487"/>
        <end position="504"/>
    </location>
</feature>
<dbReference type="EMBL" id="PFBX01000042">
    <property type="protein sequence ID" value="PIT87282.1"/>
    <property type="molecule type" value="Genomic_DNA"/>
</dbReference>
<evidence type="ECO:0000256" key="1">
    <source>
        <dbReference type="ARBA" id="ARBA00004651"/>
    </source>
</evidence>
<feature type="transmembrane region" description="Helical" evidence="6">
    <location>
        <begin position="453"/>
        <end position="475"/>
    </location>
</feature>
<keyword evidence="2" id="KW-1003">Cell membrane</keyword>
<feature type="transmembrane region" description="Helical" evidence="6">
    <location>
        <begin position="392"/>
        <end position="415"/>
    </location>
</feature>